<organism evidence="1 2">
    <name type="scientific">Ketogulonicigenium vulgare (strain WSH-001)</name>
    <dbReference type="NCBI Taxonomy" id="759362"/>
    <lineage>
        <taxon>Bacteria</taxon>
        <taxon>Pseudomonadati</taxon>
        <taxon>Pseudomonadota</taxon>
        <taxon>Alphaproteobacteria</taxon>
        <taxon>Rhodobacterales</taxon>
        <taxon>Roseobacteraceae</taxon>
        <taxon>Ketogulonicigenium</taxon>
    </lineage>
</organism>
<dbReference type="EMBL" id="CP002018">
    <property type="protein sequence ID" value="AEM41309.1"/>
    <property type="molecule type" value="Genomic_DNA"/>
</dbReference>
<evidence type="ECO:0000313" key="2">
    <source>
        <dbReference type="Proteomes" id="UP000000692"/>
    </source>
</evidence>
<dbReference type="KEGG" id="kvl:KVU_1470"/>
<evidence type="ECO:0000313" key="1">
    <source>
        <dbReference type="EMBL" id="AEM41309.1"/>
    </source>
</evidence>
<sequence>MRKRRVRHLGGWPNGLAAFPFARFLDWWGIGESLRLV</sequence>
<proteinExistence type="predicted"/>
<reference evidence="1 2" key="1">
    <citation type="journal article" date="2011" name="J. Bacteriol.">
        <title>Complete genome sequence of the industrial strain Ketogulonicigenium vulgare WSH-001.</title>
        <authorList>
            <person name="Liu L."/>
            <person name="Li Y."/>
            <person name="Zhang J."/>
            <person name="Zhou Z."/>
            <person name="Liu J."/>
            <person name="Li X."/>
            <person name="Zhou J."/>
            <person name="Du G."/>
            <person name="Wang L."/>
            <person name="Chen J."/>
        </authorList>
    </citation>
    <scope>NUCLEOTIDE SEQUENCE [LARGE SCALE GENOMIC DNA]</scope>
    <source>
        <strain evidence="1 2">WSH-001</strain>
    </source>
</reference>
<dbReference type="HOGENOM" id="CLU_3344640_0_0_5"/>
<protein>
    <submittedName>
        <fullName evidence="1">Uncharacterized protein</fullName>
    </submittedName>
</protein>
<dbReference type="Proteomes" id="UP000000692">
    <property type="component" value="Chromosome"/>
</dbReference>
<accession>F9Y992</accession>
<dbReference type="AlphaFoldDB" id="F9Y992"/>
<name>F9Y992_KETVW</name>
<keyword evidence="2" id="KW-1185">Reference proteome</keyword>
<gene>
    <name evidence="1" type="ordered locus">KVU_1470</name>
</gene>